<name>A0A1Q2LJ51_9HELI</name>
<evidence type="ECO:0000313" key="2">
    <source>
        <dbReference type="Proteomes" id="UP000188298"/>
    </source>
</evidence>
<dbReference type="RefSeq" id="WP_254422384.1">
    <property type="nucleotide sequence ID" value="NZ_CP019645.1"/>
</dbReference>
<evidence type="ECO:0008006" key="3">
    <source>
        <dbReference type="Google" id="ProtNLM"/>
    </source>
</evidence>
<dbReference type="AlphaFoldDB" id="A0A1Q2LJ51"/>
<sequence>MQQTKEENEEILFIGDPSQQIQIHKYDTQNSLDNTQILQCVFTFVRQDSLYSKALKGILIRLLCEFKSENIRELFYSDNEKGKFHIYIQADSNTILNLADTLSSKLPLGLDFTFKDITQLGIDEFNGLYSKDCIMIQTSKNDLESHTTKTHTKDCKSLESKQTPSLLIPNVDEMHALIYENLESIPYGLSADFRTQNNTNLDSNACHVEQSETSRNLESPNCTTKNTLQLTDFLHLESLNLNIINTSTLNTLSNAEIQHFIKYELIESLAKTLLDNTAITLQRNSISFTLSLKNTAQSKKEIPFILFSTLDSAQSYLRMSEAQKSMLASFEKPFISIQCKEVFTKEFGSNTIFAGLSCDIIVLLLLSYLQKNHEISYLFYTPQVDFIESDSITQDSNQQNSNKNPLESKALLCYKDAYPYSYTDKTKMLESTYSVAEHIYLSHLQTHKNLSSLLKSNKAKSARFIPFLSTTHKSEFLIEKLQDTESSLQRILDISFSTDLYTHLETLHSYKNGDKLIANFTKANKDIVSQWNLAQSELEKLGIIDLIIPSNATRESVITNNLLDISTLIEQILGIESSVLEYANRCVRDRGPRIDYKLIRMGDSIVLDYARILRSVMSFQLAGVENELLCYGVIDSLAEFIGTLAGDMMLNYGIQEVFICGDLLLKQCFLDKIIKAIPKNMEVSFAKIGGTDYLDL</sequence>
<evidence type="ECO:0000313" key="1">
    <source>
        <dbReference type="EMBL" id="AQQ60514.1"/>
    </source>
</evidence>
<organism evidence="1 2">
    <name type="scientific">Helicobacter bilis</name>
    <dbReference type="NCBI Taxonomy" id="37372"/>
    <lineage>
        <taxon>Bacteria</taxon>
        <taxon>Pseudomonadati</taxon>
        <taxon>Campylobacterota</taxon>
        <taxon>Epsilonproteobacteria</taxon>
        <taxon>Campylobacterales</taxon>
        <taxon>Helicobacteraceae</taxon>
        <taxon>Helicobacter</taxon>
    </lineage>
</organism>
<dbReference type="KEGG" id="hbl:XJ32_10980"/>
<dbReference type="Proteomes" id="UP000188298">
    <property type="component" value="Chromosome"/>
</dbReference>
<protein>
    <recommendedName>
        <fullName evidence="3">Protein hydE</fullName>
    </recommendedName>
</protein>
<reference evidence="1 2" key="1">
    <citation type="submission" date="2017-02" db="EMBL/GenBank/DDBJ databases">
        <title>Whole genome sequencing of Helicobacter bilis strain AAQJH.</title>
        <authorList>
            <person name="Conlan S."/>
            <person name="Thomas P.J."/>
            <person name="Mullikin J."/>
            <person name="Palmore T.N."/>
            <person name="Frank K.M."/>
            <person name="Segre J.A."/>
        </authorList>
    </citation>
    <scope>NUCLEOTIDE SEQUENCE [LARGE SCALE GENOMIC DNA]</scope>
    <source>
        <strain evidence="1 2">AAQJH</strain>
    </source>
</reference>
<accession>A0A1Q2LJ51</accession>
<proteinExistence type="predicted"/>
<gene>
    <name evidence="1" type="ORF">XJ32_10980</name>
</gene>
<dbReference type="EMBL" id="CP019645">
    <property type="protein sequence ID" value="AQQ60514.1"/>
    <property type="molecule type" value="Genomic_DNA"/>
</dbReference>